<dbReference type="InterPro" id="IPR025990">
    <property type="entry name" value="zinc_ribbon_bacterial"/>
</dbReference>
<dbReference type="KEGG" id="fes:HER31_06360"/>
<proteinExistence type="predicted"/>
<dbReference type="Proteomes" id="UP000501602">
    <property type="component" value="Chromosome"/>
</dbReference>
<organism evidence="1 2">
    <name type="scientific">Ferrimonas lipolytica</name>
    <dbReference type="NCBI Taxonomy" id="2724191"/>
    <lineage>
        <taxon>Bacteria</taxon>
        <taxon>Pseudomonadati</taxon>
        <taxon>Pseudomonadota</taxon>
        <taxon>Gammaproteobacteria</taxon>
        <taxon>Alteromonadales</taxon>
        <taxon>Ferrimonadaceae</taxon>
        <taxon>Ferrimonas</taxon>
    </lineage>
</organism>
<evidence type="ECO:0000313" key="1">
    <source>
        <dbReference type="EMBL" id="QIZ76515.1"/>
    </source>
</evidence>
<reference evidence="1 2" key="1">
    <citation type="submission" date="2020-04" db="EMBL/GenBank/DDBJ databases">
        <title>Ferrimonas sp. S7 isolated from sea water.</title>
        <authorList>
            <person name="Bae S.S."/>
            <person name="Baek K."/>
        </authorList>
    </citation>
    <scope>NUCLEOTIDE SEQUENCE [LARGE SCALE GENOMIC DNA]</scope>
    <source>
        <strain evidence="1 2">S7</strain>
    </source>
</reference>
<keyword evidence="2" id="KW-1185">Reference proteome</keyword>
<dbReference type="EMBL" id="CP051180">
    <property type="protein sequence ID" value="QIZ76515.1"/>
    <property type="molecule type" value="Genomic_DNA"/>
</dbReference>
<accession>A0A6H1UBS9</accession>
<sequence length="68" mass="7651">MKLGNQIHDINCPHCGATTRVAFDTSGGEESFIDDCVVCCNAINLRVDIDEQHQQMRLFVDAGDEQYY</sequence>
<name>A0A6H1UBS9_9GAMM</name>
<dbReference type="AlphaFoldDB" id="A0A6H1UBS9"/>
<gene>
    <name evidence="1" type="ORF">HER31_06360</name>
</gene>
<dbReference type="RefSeq" id="WP_168659777.1">
    <property type="nucleotide sequence ID" value="NZ_CP051180.1"/>
</dbReference>
<dbReference type="Pfam" id="PF14255">
    <property type="entry name" value="Zn_ribbon_21"/>
    <property type="match status" value="1"/>
</dbReference>
<evidence type="ECO:0000313" key="2">
    <source>
        <dbReference type="Proteomes" id="UP000501602"/>
    </source>
</evidence>
<dbReference type="InterPro" id="IPR017143">
    <property type="entry name" value="UCP037225"/>
</dbReference>
<protein>
    <submittedName>
        <fullName evidence="1">CPXCG motif-containing cysteine-rich protein</fullName>
    </submittedName>
</protein>
<dbReference type="PIRSF" id="PIRSF037225">
    <property type="entry name" value="UCP037225"/>
    <property type="match status" value="1"/>
</dbReference>